<sequence length="62" mass="7220">MDATIVLAFLALLLYGTAVGFFCYTPRLRWSRKGPKWMNDRQLRRRSLKQMGFTCSCDVEEA</sequence>
<reference evidence="1" key="1">
    <citation type="submission" date="2020-02" db="EMBL/GenBank/DDBJ databases">
        <authorList>
            <person name="Meier V. D."/>
        </authorList>
    </citation>
    <scope>NUCLEOTIDE SEQUENCE</scope>
    <source>
        <strain evidence="1">AVDCRST_MAG56</strain>
    </source>
</reference>
<proteinExistence type="predicted"/>
<name>A0A6J4LQZ6_9SPHI</name>
<gene>
    <name evidence="1" type="ORF">AVDCRST_MAG56-8227</name>
</gene>
<dbReference type="EMBL" id="CADCTQ010000655">
    <property type="protein sequence ID" value="CAA9339162.1"/>
    <property type="molecule type" value="Genomic_DNA"/>
</dbReference>
<organism evidence="1">
    <name type="scientific">uncultured Cytophagales bacterium</name>
    <dbReference type="NCBI Taxonomy" id="158755"/>
    <lineage>
        <taxon>Bacteria</taxon>
        <taxon>Pseudomonadati</taxon>
        <taxon>Bacteroidota</taxon>
        <taxon>Sphingobacteriia</taxon>
        <taxon>Sphingobacteriales</taxon>
        <taxon>environmental samples</taxon>
    </lineage>
</organism>
<dbReference type="AlphaFoldDB" id="A0A6J4LQZ6"/>
<protein>
    <submittedName>
        <fullName evidence="1">Uncharacterized protein</fullName>
    </submittedName>
</protein>
<accession>A0A6J4LQZ6</accession>
<evidence type="ECO:0000313" key="1">
    <source>
        <dbReference type="EMBL" id="CAA9339162.1"/>
    </source>
</evidence>